<dbReference type="EMBL" id="NLAX01000700">
    <property type="protein sequence ID" value="PKS08197.1"/>
    <property type="molecule type" value="Genomic_DNA"/>
</dbReference>
<dbReference type="AlphaFoldDB" id="A0A2N3N714"/>
<dbReference type="GO" id="GO:0022857">
    <property type="term" value="F:transmembrane transporter activity"/>
    <property type="evidence" value="ECO:0007669"/>
    <property type="project" value="InterPro"/>
</dbReference>
<protein>
    <recommendedName>
        <fullName evidence="7">Major facilitator superfamily (MFS) profile domain-containing protein</fullName>
    </recommendedName>
</protein>
<proteinExistence type="predicted"/>
<organism evidence="5 6">
    <name type="scientific">Lomentospora prolificans</name>
    <dbReference type="NCBI Taxonomy" id="41688"/>
    <lineage>
        <taxon>Eukaryota</taxon>
        <taxon>Fungi</taxon>
        <taxon>Dikarya</taxon>
        <taxon>Ascomycota</taxon>
        <taxon>Pezizomycotina</taxon>
        <taxon>Sordariomycetes</taxon>
        <taxon>Hypocreomycetidae</taxon>
        <taxon>Microascales</taxon>
        <taxon>Microascaceae</taxon>
        <taxon>Lomentospora</taxon>
    </lineage>
</organism>
<evidence type="ECO:0000256" key="3">
    <source>
        <dbReference type="ARBA" id="ARBA00022989"/>
    </source>
</evidence>
<dbReference type="InterPro" id="IPR036259">
    <property type="entry name" value="MFS_trans_sf"/>
</dbReference>
<name>A0A2N3N714_9PEZI</name>
<dbReference type="Pfam" id="PF00083">
    <property type="entry name" value="Sugar_tr"/>
    <property type="match status" value="1"/>
</dbReference>
<dbReference type="STRING" id="41688.A0A2N3N714"/>
<evidence type="ECO:0000313" key="6">
    <source>
        <dbReference type="Proteomes" id="UP000233524"/>
    </source>
</evidence>
<dbReference type="Gene3D" id="1.20.1250.20">
    <property type="entry name" value="MFS general substrate transporter like domains"/>
    <property type="match status" value="1"/>
</dbReference>
<comment type="subcellular location">
    <subcellularLocation>
        <location evidence="1">Membrane</location>
    </subcellularLocation>
</comment>
<evidence type="ECO:0000256" key="4">
    <source>
        <dbReference type="ARBA" id="ARBA00023136"/>
    </source>
</evidence>
<dbReference type="Proteomes" id="UP000233524">
    <property type="component" value="Unassembled WGS sequence"/>
</dbReference>
<accession>A0A2N3N714</accession>
<evidence type="ECO:0000256" key="1">
    <source>
        <dbReference type="ARBA" id="ARBA00004370"/>
    </source>
</evidence>
<dbReference type="InterPro" id="IPR005828">
    <property type="entry name" value="MFS_sugar_transport-like"/>
</dbReference>
<gene>
    <name evidence="5" type="ORF">jhhlp_005473</name>
</gene>
<dbReference type="SUPFAM" id="SSF103473">
    <property type="entry name" value="MFS general substrate transporter"/>
    <property type="match status" value="1"/>
</dbReference>
<keyword evidence="3" id="KW-1133">Transmembrane helix</keyword>
<sequence>MANGGLETFSQLYVQESSPAKYRGLFFTIFQSCISFVSSTSSLVSWHVPSILAITMIFIPESPRWLIQNDRFEDGVKSAGRRAQMSKAKPLTSDAPLKLKVRLKRAQDLGTCPRIRFTIDEPLFRYVPCFYKEYWDQRLFSPGYLQVHASLSDIWPTLCTPHNRGLHLQFFQLIMAVTYNKHHGTVTRKDDRCSLFASM</sequence>
<dbReference type="InParanoid" id="A0A2N3N714"/>
<evidence type="ECO:0000256" key="2">
    <source>
        <dbReference type="ARBA" id="ARBA00022692"/>
    </source>
</evidence>
<reference evidence="5 6" key="1">
    <citation type="journal article" date="2017" name="G3 (Bethesda)">
        <title>First Draft Genome Sequence of the Pathogenic Fungus Lomentospora prolificans (Formerly Scedosporium prolificans).</title>
        <authorList>
            <person name="Luo R."/>
            <person name="Zimin A."/>
            <person name="Workman R."/>
            <person name="Fan Y."/>
            <person name="Pertea G."/>
            <person name="Grossman N."/>
            <person name="Wear M.P."/>
            <person name="Jia B."/>
            <person name="Miller H."/>
            <person name="Casadevall A."/>
            <person name="Timp W."/>
            <person name="Zhang S.X."/>
            <person name="Salzberg S.L."/>
        </authorList>
    </citation>
    <scope>NUCLEOTIDE SEQUENCE [LARGE SCALE GENOMIC DNA]</scope>
    <source>
        <strain evidence="5 6">JHH-5317</strain>
    </source>
</reference>
<dbReference type="VEuPathDB" id="FungiDB:jhhlp_005473"/>
<keyword evidence="4" id="KW-0472">Membrane</keyword>
<evidence type="ECO:0000313" key="5">
    <source>
        <dbReference type="EMBL" id="PKS08197.1"/>
    </source>
</evidence>
<evidence type="ECO:0008006" key="7">
    <source>
        <dbReference type="Google" id="ProtNLM"/>
    </source>
</evidence>
<keyword evidence="2" id="KW-0812">Transmembrane</keyword>
<dbReference type="GO" id="GO:0016020">
    <property type="term" value="C:membrane"/>
    <property type="evidence" value="ECO:0007669"/>
    <property type="project" value="UniProtKB-SubCell"/>
</dbReference>
<keyword evidence="6" id="KW-1185">Reference proteome</keyword>
<comment type="caution">
    <text evidence="5">The sequence shown here is derived from an EMBL/GenBank/DDBJ whole genome shotgun (WGS) entry which is preliminary data.</text>
</comment>
<dbReference type="OrthoDB" id="6133115at2759"/>